<feature type="domain" description="HEPN" evidence="1">
    <location>
        <begin position="201"/>
        <end position="321"/>
    </location>
</feature>
<dbReference type="Pfam" id="PF05168">
    <property type="entry name" value="HEPN"/>
    <property type="match status" value="1"/>
</dbReference>
<dbReference type="Gene3D" id="3.30.460.10">
    <property type="entry name" value="Beta Polymerase, domain 2"/>
    <property type="match status" value="1"/>
</dbReference>
<dbReference type="PANTHER" id="PTHR33933">
    <property type="entry name" value="NUCLEOTIDYLTRANSFERASE"/>
    <property type="match status" value="1"/>
</dbReference>
<dbReference type="SUPFAM" id="SSF81301">
    <property type="entry name" value="Nucleotidyltransferase"/>
    <property type="match status" value="1"/>
</dbReference>
<protein>
    <recommendedName>
        <fullName evidence="1">HEPN domain-containing protein</fullName>
    </recommendedName>
</protein>
<evidence type="ECO:0000313" key="2">
    <source>
        <dbReference type="EMBL" id="RFA36804.1"/>
    </source>
</evidence>
<evidence type="ECO:0000313" key="3">
    <source>
        <dbReference type="Proteomes" id="UP000256763"/>
    </source>
</evidence>
<proteinExistence type="predicted"/>
<keyword evidence="3" id="KW-1185">Reference proteome</keyword>
<organism evidence="2 3">
    <name type="scientific">Alkalilimnicola ehrlichii</name>
    <dbReference type="NCBI Taxonomy" id="351052"/>
    <lineage>
        <taxon>Bacteria</taxon>
        <taxon>Pseudomonadati</taxon>
        <taxon>Pseudomonadota</taxon>
        <taxon>Gammaproteobacteria</taxon>
        <taxon>Chromatiales</taxon>
        <taxon>Ectothiorhodospiraceae</taxon>
        <taxon>Alkalilimnicola</taxon>
    </lineage>
</organism>
<dbReference type="SMART" id="SM00748">
    <property type="entry name" value="HEPN"/>
    <property type="match status" value="1"/>
</dbReference>
<reference evidence="3" key="1">
    <citation type="submission" date="2017-05" db="EMBL/GenBank/DDBJ databases">
        <authorList>
            <person name="Sharma S."/>
            <person name="Sidhu C."/>
            <person name="Pinnaka A.K."/>
        </authorList>
    </citation>
    <scope>NUCLEOTIDE SEQUENCE [LARGE SCALE GENOMIC DNA]</scope>
    <source>
        <strain evidence="3">AK93</strain>
    </source>
</reference>
<dbReference type="InterPro" id="IPR007842">
    <property type="entry name" value="HEPN_dom"/>
</dbReference>
<dbReference type="SUPFAM" id="SSF81593">
    <property type="entry name" value="Nucleotidyltransferase substrate binding subunit/domain"/>
    <property type="match status" value="1"/>
</dbReference>
<comment type="caution">
    <text evidence="2">The sequence shown here is derived from an EMBL/GenBank/DDBJ whole genome shotgun (WGS) entry which is preliminary data.</text>
</comment>
<dbReference type="PROSITE" id="PS50910">
    <property type="entry name" value="HEPN"/>
    <property type="match status" value="1"/>
</dbReference>
<dbReference type="EMBL" id="NFZW01000008">
    <property type="protein sequence ID" value="RFA36804.1"/>
    <property type="molecule type" value="Genomic_DNA"/>
</dbReference>
<sequence>MLRWRIIANRPSMASLSACFLITRMLNANMTIGPIMHRIDGDTRIRTDLTHLPVEKQQELELLVEAIRDVDDVEMIILYGSYARGTYKEEKDLKPKRWSGHASDYDLLIVVESPAQAADANLRHAFREACKLPGLSARAEPIVHDIADVNKNLEEARYFFLDLKREGRLLYNSKRFELAEPRHLTPTERQRIAQRDFDRWFEQASDFYDTYLMHFEKKRLRLAAFDLNQATESAYKCILLVFTGYVPHEHLLEWLGERAELFGPVYHDIFPRRTRRERERFELLDQAYIGARYRDDFIVHLGDIDYLAPLVKRLLDTTAALCRLEIEAIGQGAT</sequence>
<evidence type="ECO:0000259" key="1">
    <source>
        <dbReference type="PROSITE" id="PS50910"/>
    </source>
</evidence>
<dbReference type="AlphaFoldDB" id="A0A3E0WUZ3"/>
<gene>
    <name evidence="2" type="ORF">CAL65_09765</name>
</gene>
<accession>A0A3E0WUZ3</accession>
<dbReference type="Proteomes" id="UP000256763">
    <property type="component" value="Unassembled WGS sequence"/>
</dbReference>
<dbReference type="Gene3D" id="1.20.120.330">
    <property type="entry name" value="Nucleotidyltransferases domain 2"/>
    <property type="match status" value="1"/>
</dbReference>
<dbReference type="InterPro" id="IPR052548">
    <property type="entry name" value="Type_VII_TA_antitoxin"/>
</dbReference>
<dbReference type="PANTHER" id="PTHR33933:SF1">
    <property type="entry name" value="PROTEIN ADENYLYLTRANSFERASE MNTA-RELATED"/>
    <property type="match status" value="1"/>
</dbReference>
<name>A0A3E0WUZ3_9GAMM</name>
<dbReference type="InterPro" id="IPR043519">
    <property type="entry name" value="NT_sf"/>
</dbReference>
<dbReference type="CDD" id="cd05403">
    <property type="entry name" value="NT_KNTase_like"/>
    <property type="match status" value="1"/>
</dbReference>